<dbReference type="GO" id="GO:0001731">
    <property type="term" value="P:formation of translation preinitiation complex"/>
    <property type="evidence" value="ECO:0007669"/>
    <property type="project" value="InterPro"/>
</dbReference>
<keyword evidence="5" id="KW-1185">Reference proteome</keyword>
<dbReference type="Proteomes" id="UP000521872">
    <property type="component" value="Unassembled WGS sequence"/>
</dbReference>
<dbReference type="Gene3D" id="3.10.400.20">
    <property type="match status" value="1"/>
</dbReference>
<comment type="caution">
    <text evidence="4">The sequence shown here is derived from an EMBL/GenBank/DDBJ whole genome shotgun (WGS) entry which is preliminary data.</text>
</comment>
<dbReference type="InterPro" id="IPR015947">
    <property type="entry name" value="PUA-like_sf"/>
</dbReference>
<feature type="compositionally biased region" description="Acidic residues" evidence="2">
    <location>
        <begin position="228"/>
        <end position="264"/>
    </location>
</feature>
<evidence type="ECO:0000256" key="2">
    <source>
        <dbReference type="SAM" id="MobiDB-lite"/>
    </source>
</evidence>
<dbReference type="InterPro" id="IPR048248">
    <property type="entry name" value="PUA_eIF2d-like"/>
</dbReference>
<keyword evidence="1" id="KW-0963">Cytoplasm</keyword>
<dbReference type="InterPro" id="IPR048247">
    <property type="entry name" value="eIF2D_N"/>
</dbReference>
<feature type="region of interest" description="Disordered" evidence="2">
    <location>
        <begin position="171"/>
        <end position="194"/>
    </location>
</feature>
<dbReference type="SUPFAM" id="SSF55159">
    <property type="entry name" value="eIF1-like"/>
    <property type="match status" value="1"/>
</dbReference>
<organism evidence="4 5">
    <name type="scientific">Agrocybe pediades</name>
    <dbReference type="NCBI Taxonomy" id="84607"/>
    <lineage>
        <taxon>Eukaryota</taxon>
        <taxon>Fungi</taxon>
        <taxon>Dikarya</taxon>
        <taxon>Basidiomycota</taxon>
        <taxon>Agaricomycotina</taxon>
        <taxon>Agaricomycetes</taxon>
        <taxon>Agaricomycetidae</taxon>
        <taxon>Agaricales</taxon>
        <taxon>Agaricineae</taxon>
        <taxon>Strophariaceae</taxon>
        <taxon>Agrocybe</taxon>
    </lineage>
</organism>
<dbReference type="InterPro" id="IPR001950">
    <property type="entry name" value="SUI1"/>
</dbReference>
<dbReference type="AlphaFoldDB" id="A0A8H4QJA8"/>
<dbReference type="EMBL" id="JAACJL010000057">
    <property type="protein sequence ID" value="KAF4612197.1"/>
    <property type="molecule type" value="Genomic_DNA"/>
</dbReference>
<dbReference type="SUPFAM" id="SSF88697">
    <property type="entry name" value="PUA domain-like"/>
    <property type="match status" value="1"/>
</dbReference>
<feature type="region of interest" description="Disordered" evidence="2">
    <location>
        <begin position="216"/>
        <end position="321"/>
    </location>
</feature>
<protein>
    <recommendedName>
        <fullName evidence="3">SUI1 domain-containing protein</fullName>
    </recommendedName>
</protein>
<dbReference type="CDD" id="cd21156">
    <property type="entry name" value="PUA_eIF2d-like"/>
    <property type="match status" value="1"/>
</dbReference>
<feature type="region of interest" description="Disordered" evidence="2">
    <location>
        <begin position="543"/>
        <end position="564"/>
    </location>
</feature>
<feature type="compositionally biased region" description="Low complexity" evidence="2">
    <location>
        <begin position="386"/>
        <end position="428"/>
    </location>
</feature>
<dbReference type="InterPro" id="IPR041366">
    <property type="entry name" value="Pre-PUA"/>
</dbReference>
<evidence type="ECO:0000313" key="4">
    <source>
        <dbReference type="EMBL" id="KAF4612197.1"/>
    </source>
</evidence>
<dbReference type="InterPro" id="IPR039757">
    <property type="entry name" value="EIF2D"/>
</dbReference>
<dbReference type="GO" id="GO:0003743">
    <property type="term" value="F:translation initiation factor activity"/>
    <property type="evidence" value="ECO:0007669"/>
    <property type="project" value="InterPro"/>
</dbReference>
<evidence type="ECO:0000259" key="3">
    <source>
        <dbReference type="PROSITE" id="PS50296"/>
    </source>
</evidence>
<feature type="region of interest" description="Disordered" evidence="2">
    <location>
        <begin position="378"/>
        <end position="428"/>
    </location>
</feature>
<name>A0A8H4QJA8_9AGAR</name>
<gene>
    <name evidence="4" type="ORF">D9613_003693</name>
</gene>
<feature type="compositionally biased region" description="Basic and acidic residues" evidence="2">
    <location>
        <begin position="546"/>
        <end position="564"/>
    </location>
</feature>
<dbReference type="Gene3D" id="3.30.780.10">
    <property type="entry name" value="SUI1-like domain"/>
    <property type="match status" value="1"/>
</dbReference>
<dbReference type="PROSITE" id="PS50890">
    <property type="entry name" value="PUA"/>
    <property type="match status" value="1"/>
</dbReference>
<sequence length="835" mass="88806">MDTQENMFKKRPSSLKTSSPLKNSDRRKLKQRVVAAYPGVTNEEGDVLVPDGILMQKFITHLGEPGVAYVSPDTSNDPLWFTIGKNSEQLIPTIYTLWKKQDLVPFLSTPSAVTPILIGGADLMIPGVIHCPPDLPEKSIVAVRQYTRRNNTPYLSPPVAVGFLALPSSSLRSTVAPTPSQNSNSNPTPGPNVKGKAVLILHTWKDHLFEMGSRAPLPADTSILPGSENDDVWDDGEDVDDEVEEGDDVIGEEEEDEGEEDGEEGPPRSEEEGEEGEEQEEEEEEEEEEDTSSTPRAGPSSLPKGPPSTSSQSTQTSYTPEETSTLLLLSLQQAIRTFFLSSPLTSTGGNAKPISFPIPAAQFYSSYILASRPAFPERVLPPSPSPSLSSSSSSSPNNPTDQPQNQPQNETQGQTQSPSPDPHTITLKSSTHKSLSSFFKSAEKAGLLALKPGKTKNGEVVVTSVNLSHPDVLGQGGKGWVTLRDWEVKAARAAAASGEGGQGGQGGRQGQGGGKQGQGQGGSREVQVRELWKVVDAGGGQEVGEVIERGGGRGRDRDSPERDITRSLARAAVLTGGRTLADSGGGGGGGGVFSCPGERAVWDVPFGMPHLTEPKSELYTAPEIRGFINAYIAQRGLVNRADQAYVDVGRDEVLAACVRGKAKVKSKAAKGGSGIGAKAGKGKGSKAQEDVDEAGEEEQHMKRDEIVRRVMGKMQSWYEVRVSSPSEPEVVVRKKGPLSPIKVVTKTRQGKKASTLITGFEPFLVVQAEEMADELRRVCAGSTGVSPIHGRPAGSGQEVLVQGKQVKAVVEYLVGKGVPRRWIDAEGLSGGGGGK</sequence>
<dbReference type="PANTHER" id="PTHR12217:SF4">
    <property type="entry name" value="EUKARYOTIC TRANSLATION INITIATION FACTOR 2D"/>
    <property type="match status" value="1"/>
</dbReference>
<accession>A0A8H4QJA8</accession>
<dbReference type="CDD" id="cd11610">
    <property type="entry name" value="eIF2D_N"/>
    <property type="match status" value="1"/>
</dbReference>
<feature type="region of interest" description="Disordered" evidence="2">
    <location>
        <begin position="669"/>
        <end position="700"/>
    </location>
</feature>
<feature type="compositionally biased region" description="Polar residues" evidence="2">
    <location>
        <begin position="171"/>
        <end position="187"/>
    </location>
</feature>
<dbReference type="PANTHER" id="PTHR12217">
    <property type="entry name" value="EUKARYOTIC TRANSLATION INITIATION FACTOR 2D"/>
    <property type="match status" value="1"/>
</dbReference>
<feature type="compositionally biased region" description="Gly residues" evidence="2">
    <location>
        <begin position="498"/>
        <end position="522"/>
    </location>
</feature>
<dbReference type="Pfam" id="PF25304">
    <property type="entry name" value="WHD_eIF2D"/>
    <property type="match status" value="1"/>
</dbReference>
<proteinExistence type="predicted"/>
<feature type="domain" description="SUI1" evidence="3">
    <location>
        <begin position="741"/>
        <end position="817"/>
    </location>
</feature>
<dbReference type="InterPro" id="IPR039759">
    <property type="entry name" value="eIF2D_SUI1"/>
</dbReference>
<dbReference type="Pfam" id="PF26292">
    <property type="entry name" value="PUA_elF2D"/>
    <property type="match status" value="1"/>
</dbReference>
<feature type="compositionally biased region" description="Acidic residues" evidence="2">
    <location>
        <begin position="271"/>
        <end position="291"/>
    </location>
</feature>
<feature type="region of interest" description="Disordered" evidence="2">
    <location>
        <begin position="1"/>
        <end position="25"/>
    </location>
</feature>
<dbReference type="Pfam" id="PF17832">
    <property type="entry name" value="Pre-PUA"/>
    <property type="match status" value="1"/>
</dbReference>
<feature type="compositionally biased region" description="Low complexity" evidence="2">
    <location>
        <begin position="307"/>
        <end position="321"/>
    </location>
</feature>
<dbReference type="Pfam" id="PF01253">
    <property type="entry name" value="SUI1"/>
    <property type="match status" value="1"/>
</dbReference>
<dbReference type="CDD" id="cd11608">
    <property type="entry name" value="eIF2D_C"/>
    <property type="match status" value="1"/>
</dbReference>
<evidence type="ECO:0000256" key="1">
    <source>
        <dbReference type="ARBA" id="ARBA00022490"/>
    </source>
</evidence>
<reference evidence="4 5" key="1">
    <citation type="submission" date="2019-12" db="EMBL/GenBank/DDBJ databases">
        <authorList>
            <person name="Floudas D."/>
            <person name="Bentzer J."/>
            <person name="Ahren D."/>
            <person name="Johansson T."/>
            <person name="Persson P."/>
            <person name="Tunlid A."/>
        </authorList>
    </citation>
    <scope>NUCLEOTIDE SEQUENCE [LARGE SCALE GENOMIC DNA]</scope>
    <source>
        <strain evidence="4 5">CBS 102.39</strain>
    </source>
</reference>
<dbReference type="PROSITE" id="PS50296">
    <property type="entry name" value="SUI1"/>
    <property type="match status" value="1"/>
</dbReference>
<feature type="region of interest" description="Disordered" evidence="2">
    <location>
        <begin position="494"/>
        <end position="525"/>
    </location>
</feature>
<dbReference type="InterPro" id="IPR036877">
    <property type="entry name" value="SUI1_dom_sf"/>
</dbReference>
<evidence type="ECO:0000313" key="5">
    <source>
        <dbReference type="Proteomes" id="UP000521872"/>
    </source>
</evidence>
<dbReference type="InterPro" id="IPR057429">
    <property type="entry name" value="WH_eIF2D"/>
</dbReference>